<protein>
    <recommendedName>
        <fullName evidence="3">Organic hydroperoxide reductase OsmC/OhrA</fullName>
    </recommendedName>
</protein>
<dbReference type="InterPro" id="IPR015946">
    <property type="entry name" value="KH_dom-like_a/b"/>
</dbReference>
<dbReference type="Proteomes" id="UP000005667">
    <property type="component" value="Plasmid AZO_p3"/>
</dbReference>
<dbReference type="OrthoDB" id="9795405at2"/>
<name>G7ZFF2_AZOL4</name>
<dbReference type="KEGG" id="ali:AZOLI_p30430"/>
<dbReference type="InterPro" id="IPR036102">
    <property type="entry name" value="OsmC/Ohrsf"/>
</dbReference>
<dbReference type="Pfam" id="PF02566">
    <property type="entry name" value="OsmC"/>
    <property type="match status" value="1"/>
</dbReference>
<reference evidence="2" key="1">
    <citation type="journal article" date="2011" name="PLoS Genet.">
        <title>Azospirillum genomes reveal transition of bacteria from aquatic to terrestrial environments.</title>
        <authorList>
            <person name="Wisniewski-Dye F."/>
            <person name="Borziak K."/>
            <person name="Khalsa-Moyers G."/>
            <person name="Alexandre G."/>
            <person name="Sukharnikov L.O."/>
            <person name="Wuichet K."/>
            <person name="Hurst G.B."/>
            <person name="McDonald W.H."/>
            <person name="Robertson J.S."/>
            <person name="Barbe V."/>
            <person name="Calteau A."/>
            <person name="Rouy Z."/>
            <person name="Mangenot S."/>
            <person name="Prigent-Combaret C."/>
            <person name="Normand P."/>
            <person name="Boyer M."/>
            <person name="Siguier P."/>
            <person name="Dessaux Y."/>
            <person name="Elmerich C."/>
            <person name="Condemine G."/>
            <person name="Krishnen G."/>
            <person name="Kennedy I."/>
            <person name="Paterson A.H."/>
            <person name="Gonzalez V."/>
            <person name="Mavingui P."/>
            <person name="Zhulin I.B."/>
        </authorList>
    </citation>
    <scope>NUCLEOTIDE SEQUENCE [LARGE SCALE GENOMIC DNA]</scope>
    <source>
        <strain evidence="2">4B</strain>
    </source>
</reference>
<accession>G7ZFF2</accession>
<dbReference type="AlphaFoldDB" id="G7ZFF2"/>
<gene>
    <name evidence="1" type="ordered locus">AZOLI_p30430</name>
</gene>
<geneLocation type="plasmid" evidence="1 2">
    <name>AZO_p3</name>
</geneLocation>
<evidence type="ECO:0008006" key="3">
    <source>
        <dbReference type="Google" id="ProtNLM"/>
    </source>
</evidence>
<dbReference type="EMBL" id="FQ311871">
    <property type="protein sequence ID" value="CBS90250.1"/>
    <property type="molecule type" value="Genomic_DNA"/>
</dbReference>
<dbReference type="Gene3D" id="3.30.300.20">
    <property type="match status" value="1"/>
</dbReference>
<keyword evidence="1" id="KW-0614">Plasmid</keyword>
<dbReference type="RefSeq" id="WP_014249687.1">
    <property type="nucleotide sequence ID" value="NC_016623.1"/>
</dbReference>
<keyword evidence="2" id="KW-1185">Reference proteome</keyword>
<dbReference type="InterPro" id="IPR052707">
    <property type="entry name" value="OsmC_Ohr_Peroxiredoxin"/>
</dbReference>
<dbReference type="PANTHER" id="PTHR42830:SF2">
    <property type="entry name" value="OSMC_OHR FAMILY PROTEIN"/>
    <property type="match status" value="1"/>
</dbReference>
<proteinExistence type="predicted"/>
<dbReference type="SUPFAM" id="SSF82784">
    <property type="entry name" value="OsmC-like"/>
    <property type="match status" value="1"/>
</dbReference>
<evidence type="ECO:0000313" key="2">
    <source>
        <dbReference type="Proteomes" id="UP000005667"/>
    </source>
</evidence>
<sequence length="158" mass="16680">MAHREHRYAVRVEWTGNLGTGTSGYRAYSRDHSIGAGAKPAIPGSSDPAFRGDPARWNPEDLLVASLSACHQLWYLHLCASAGIAVTAYADEAEGVMEEGADGGGQFSSVVLRPRVTLAPGSDAATALALHHDAAEKCFIARSVNFPVRHEPAVEVAG</sequence>
<dbReference type="HOGENOM" id="CLU_105860_1_0_5"/>
<dbReference type="PANTHER" id="PTHR42830">
    <property type="entry name" value="OSMOTICALLY INDUCIBLE FAMILY PROTEIN"/>
    <property type="match status" value="1"/>
</dbReference>
<evidence type="ECO:0000313" key="1">
    <source>
        <dbReference type="EMBL" id="CBS90250.1"/>
    </source>
</evidence>
<organism evidence="1 2">
    <name type="scientific">Azospirillum lipoferum (strain 4B)</name>
    <dbReference type="NCBI Taxonomy" id="862719"/>
    <lineage>
        <taxon>Bacteria</taxon>
        <taxon>Pseudomonadati</taxon>
        <taxon>Pseudomonadota</taxon>
        <taxon>Alphaproteobacteria</taxon>
        <taxon>Rhodospirillales</taxon>
        <taxon>Azospirillaceae</taxon>
        <taxon>Azospirillum</taxon>
    </lineage>
</organism>
<dbReference type="InterPro" id="IPR003718">
    <property type="entry name" value="OsmC/Ohr_fam"/>
</dbReference>